<reference evidence="1 2" key="1">
    <citation type="submission" date="2024-03" db="EMBL/GenBank/DDBJ databases">
        <title>Human intestinal bacterial collection.</title>
        <authorList>
            <person name="Pauvert C."/>
            <person name="Hitch T.C.A."/>
            <person name="Clavel T."/>
        </authorList>
    </citation>
    <scope>NUCLEOTIDE SEQUENCE [LARGE SCALE GENOMIC DNA]</scope>
    <source>
        <strain evidence="1 2">CLA-AA-H192</strain>
    </source>
</reference>
<evidence type="ECO:0000313" key="1">
    <source>
        <dbReference type="EMBL" id="MEQ2509688.1"/>
    </source>
</evidence>
<dbReference type="EMBL" id="JBBMFF010000026">
    <property type="protein sequence ID" value="MEQ2509688.1"/>
    <property type="molecule type" value="Genomic_DNA"/>
</dbReference>
<keyword evidence="2" id="KW-1185">Reference proteome</keyword>
<organism evidence="1 2">
    <name type="scientific">Faecousia intestinalis</name>
    <dbReference type="NCBI Taxonomy" id="3133167"/>
    <lineage>
        <taxon>Bacteria</taxon>
        <taxon>Bacillati</taxon>
        <taxon>Bacillota</taxon>
        <taxon>Clostridia</taxon>
        <taxon>Eubacteriales</taxon>
        <taxon>Oscillospiraceae</taxon>
        <taxon>Faecousia</taxon>
    </lineage>
</organism>
<name>A0ABV1G312_9FIRM</name>
<accession>A0ABV1G312</accession>
<gene>
    <name evidence="1" type="ORF">WMO66_00260</name>
</gene>
<comment type="caution">
    <text evidence="1">The sequence shown here is derived from an EMBL/GenBank/DDBJ whole genome shotgun (WGS) entry which is preliminary data.</text>
</comment>
<dbReference type="RefSeq" id="WP_349134405.1">
    <property type="nucleotide sequence ID" value="NZ_JBBMFF010000026.1"/>
</dbReference>
<dbReference type="PROSITE" id="PS51257">
    <property type="entry name" value="PROKAR_LIPOPROTEIN"/>
    <property type="match status" value="1"/>
</dbReference>
<proteinExistence type="predicted"/>
<sequence>MTMKNPRYWKLLAFTIAVIAISSLLFGCTKQKLEPMTNIWISEYSTLNRVYNAEGEYLHTEHGKITADSTMEILREGTWPYAVTATMAKYLIPDTEKLRFELTAENTGMRADTDEIHLWLELKNGADDPWLELTATGFRLRGEVTSYTTGGQFKQAVFPSTDEFYYKLTGEQESDLQVYWQDNTLRIVSKSPGEVTLHLKDLKDTYQFPAGGCVITDFADGKIIVQ</sequence>
<evidence type="ECO:0008006" key="3">
    <source>
        <dbReference type="Google" id="ProtNLM"/>
    </source>
</evidence>
<dbReference type="Proteomes" id="UP001491552">
    <property type="component" value="Unassembled WGS sequence"/>
</dbReference>
<protein>
    <recommendedName>
        <fullName evidence="3">Lipocalin-like domain-containing protein</fullName>
    </recommendedName>
</protein>
<evidence type="ECO:0000313" key="2">
    <source>
        <dbReference type="Proteomes" id="UP001491552"/>
    </source>
</evidence>